<proteinExistence type="predicted"/>
<dbReference type="EMBL" id="CP032405">
    <property type="protein sequence ID" value="QRF50024.1"/>
    <property type="molecule type" value="Genomic_DNA"/>
</dbReference>
<dbReference type="Proteomes" id="UP000596351">
    <property type="component" value="Chromosome"/>
</dbReference>
<name>A0ABX7ENX1_9HYPH</name>
<keyword evidence="2" id="KW-1185">Reference proteome</keyword>
<reference evidence="1 2" key="1">
    <citation type="submission" date="2018-09" db="EMBL/GenBank/DDBJ databases">
        <title>Rhizobium sp. MAE2-X.</title>
        <authorList>
            <person name="Lee Y."/>
            <person name="Jeon C.O."/>
        </authorList>
    </citation>
    <scope>NUCLEOTIDE SEQUENCE [LARGE SCALE GENOMIC DNA]</scope>
    <source>
        <strain evidence="1 2">MAE2-X</strain>
    </source>
</reference>
<sequence length="64" mass="7626">MATALPLFDAMELDKIRRERLELQRKLQRGSVDVRTRIHREEQLRMLTARQIEIELRLGIAGKR</sequence>
<organism evidence="1 2">
    <name type="scientific">Rhizobium rosettiformans</name>
    <dbReference type="NCBI Taxonomy" id="1368430"/>
    <lineage>
        <taxon>Bacteria</taxon>
        <taxon>Pseudomonadati</taxon>
        <taxon>Pseudomonadota</taxon>
        <taxon>Alphaproteobacteria</taxon>
        <taxon>Hyphomicrobiales</taxon>
        <taxon>Rhizobiaceae</taxon>
        <taxon>Rhizobium/Agrobacterium group</taxon>
        <taxon>Rhizobium</taxon>
    </lineage>
</organism>
<protein>
    <recommendedName>
        <fullName evidence="3">DUF465 domain-containing protein</fullName>
    </recommendedName>
</protein>
<evidence type="ECO:0008006" key="3">
    <source>
        <dbReference type="Google" id="ProtNLM"/>
    </source>
</evidence>
<accession>A0ABX7ENX1</accession>
<evidence type="ECO:0000313" key="1">
    <source>
        <dbReference type="EMBL" id="QRF50024.1"/>
    </source>
</evidence>
<gene>
    <name evidence="1" type="ORF">D4A92_00455</name>
</gene>
<dbReference type="RefSeq" id="WP_203017379.1">
    <property type="nucleotide sequence ID" value="NZ_CP032405.1"/>
</dbReference>
<evidence type="ECO:0000313" key="2">
    <source>
        <dbReference type="Proteomes" id="UP000596351"/>
    </source>
</evidence>